<proteinExistence type="predicted"/>
<feature type="chain" id="PRO_5041228756" evidence="2">
    <location>
        <begin position="24"/>
        <end position="270"/>
    </location>
</feature>
<feature type="compositionally biased region" description="Polar residues" evidence="1">
    <location>
        <begin position="260"/>
        <end position="270"/>
    </location>
</feature>
<accession>A0AA36J8A8</accession>
<dbReference type="AlphaFoldDB" id="A0AA36J8A8"/>
<protein>
    <submittedName>
        <fullName evidence="3">Uncharacterized protein</fullName>
    </submittedName>
</protein>
<organism evidence="3 4">
    <name type="scientific">Effrenium voratum</name>
    <dbReference type="NCBI Taxonomy" id="2562239"/>
    <lineage>
        <taxon>Eukaryota</taxon>
        <taxon>Sar</taxon>
        <taxon>Alveolata</taxon>
        <taxon>Dinophyceae</taxon>
        <taxon>Suessiales</taxon>
        <taxon>Symbiodiniaceae</taxon>
        <taxon>Effrenium</taxon>
    </lineage>
</organism>
<evidence type="ECO:0000256" key="2">
    <source>
        <dbReference type="SAM" id="SignalP"/>
    </source>
</evidence>
<name>A0AA36J8A8_9DINO</name>
<keyword evidence="4" id="KW-1185">Reference proteome</keyword>
<dbReference type="EMBL" id="CAUJNA010003368">
    <property type="protein sequence ID" value="CAJ1400344.1"/>
    <property type="molecule type" value="Genomic_DNA"/>
</dbReference>
<comment type="caution">
    <text evidence="3">The sequence shown here is derived from an EMBL/GenBank/DDBJ whole genome shotgun (WGS) entry which is preliminary data.</text>
</comment>
<feature type="region of interest" description="Disordered" evidence="1">
    <location>
        <begin position="246"/>
        <end position="270"/>
    </location>
</feature>
<evidence type="ECO:0000313" key="3">
    <source>
        <dbReference type="EMBL" id="CAJ1400344.1"/>
    </source>
</evidence>
<dbReference type="Proteomes" id="UP001178507">
    <property type="component" value="Unassembled WGS sequence"/>
</dbReference>
<sequence length="270" mass="29384">MGRVTRTLRLLLAAAGLAHLAFSPPGRVRPAGGRRGKRLKQEPQSWSEVLTQMAPEESERGRSLPVAVAVRSWLRRIVIGDGLCPWAEDAVDSGALAVVCLVESDEQAVAARLLQHGDLLARAKPPGGRQATTLCLAPRCHELRRTRHFHKVCDFLDLHLDETKVQLAPFHPKWRFLDRRLPGEGERPPEGSDAADFVNRAPVPAFHFLRVSDVEGAAASHSPGDWEAASASVALRNAQLLRKRGAQSCAEEVSKRESSGSEQKGAKSTG</sequence>
<evidence type="ECO:0000313" key="4">
    <source>
        <dbReference type="Proteomes" id="UP001178507"/>
    </source>
</evidence>
<dbReference type="InterPro" id="IPR009858">
    <property type="entry name" value="DUF1415"/>
</dbReference>
<keyword evidence="2" id="KW-0732">Signal</keyword>
<gene>
    <name evidence="3" type="ORF">EVOR1521_LOCUS23691</name>
</gene>
<evidence type="ECO:0000256" key="1">
    <source>
        <dbReference type="SAM" id="MobiDB-lite"/>
    </source>
</evidence>
<feature type="signal peptide" evidence="2">
    <location>
        <begin position="1"/>
        <end position="23"/>
    </location>
</feature>
<dbReference type="Pfam" id="PF07209">
    <property type="entry name" value="DUF1415"/>
    <property type="match status" value="1"/>
</dbReference>
<reference evidence="3" key="1">
    <citation type="submission" date="2023-08" db="EMBL/GenBank/DDBJ databases">
        <authorList>
            <person name="Chen Y."/>
            <person name="Shah S."/>
            <person name="Dougan E. K."/>
            <person name="Thang M."/>
            <person name="Chan C."/>
        </authorList>
    </citation>
    <scope>NUCLEOTIDE SEQUENCE</scope>
</reference>